<dbReference type="PRINTS" id="PR00080">
    <property type="entry name" value="SDRFAMILY"/>
</dbReference>
<dbReference type="PANTHER" id="PTHR42898:SF6">
    <property type="entry name" value="NADP-DEPENDENT MANNITOL DEHYDROGENASE"/>
    <property type="match status" value="1"/>
</dbReference>
<dbReference type="Gene3D" id="3.40.50.720">
    <property type="entry name" value="NAD(P)-binding Rossmann-like Domain"/>
    <property type="match status" value="1"/>
</dbReference>
<dbReference type="InterPro" id="IPR002347">
    <property type="entry name" value="SDR_fam"/>
</dbReference>
<reference evidence="8" key="2">
    <citation type="submission" date="2023-04" db="EMBL/GenBank/DDBJ databases">
        <authorList>
            <person name="Bruccoleri R.E."/>
            <person name="Oakeley E.J."/>
            <person name="Faust A.-M."/>
            <person name="Dessus-Babus S."/>
            <person name="Altorfer M."/>
            <person name="Burckhardt D."/>
            <person name="Oertli M."/>
            <person name="Naumann U."/>
            <person name="Petersen F."/>
            <person name="Wong J."/>
        </authorList>
    </citation>
    <scope>NUCLEOTIDE SEQUENCE</scope>
    <source>
        <strain evidence="8">GSM-AAB239-AS_SAM_17_03QT</strain>
        <tissue evidence="8">Leaf</tissue>
    </source>
</reference>
<dbReference type="InterPro" id="IPR045000">
    <property type="entry name" value="TR"/>
</dbReference>
<dbReference type="FunFam" id="3.40.50.720:FF:000084">
    <property type="entry name" value="Short-chain dehydrogenase reductase"/>
    <property type="match status" value="1"/>
</dbReference>
<evidence type="ECO:0000256" key="3">
    <source>
        <dbReference type="ARBA" id="ARBA00025714"/>
    </source>
</evidence>
<reference evidence="8" key="1">
    <citation type="journal article" date="2023" name="GigaByte">
        <title>Genome assembly of the bearded iris, Iris pallida Lam.</title>
        <authorList>
            <person name="Bruccoleri R.E."/>
            <person name="Oakeley E.J."/>
            <person name="Faust A.M.E."/>
            <person name="Altorfer M."/>
            <person name="Dessus-Babus S."/>
            <person name="Burckhardt D."/>
            <person name="Oertli M."/>
            <person name="Naumann U."/>
            <person name="Petersen F."/>
            <person name="Wong J."/>
        </authorList>
    </citation>
    <scope>NUCLEOTIDE SEQUENCE</scope>
    <source>
        <strain evidence="8">GSM-AAB239-AS_SAM_17_03QT</strain>
    </source>
</reference>
<dbReference type="PRINTS" id="PR00081">
    <property type="entry name" value="GDHRDH"/>
</dbReference>
<dbReference type="EMBL" id="JANAVB010025798">
    <property type="protein sequence ID" value="KAJ6820088.1"/>
    <property type="molecule type" value="Genomic_DNA"/>
</dbReference>
<dbReference type="InterPro" id="IPR020904">
    <property type="entry name" value="Sc_DH/Rdtase_CS"/>
</dbReference>
<dbReference type="Pfam" id="PF13561">
    <property type="entry name" value="adh_short_C2"/>
    <property type="match status" value="1"/>
</dbReference>
<gene>
    <name evidence="8" type="ORF">M6B38_399275</name>
</gene>
<comment type="similarity">
    <text evidence="3">Belongs to the short-chain dehydrogenases/reductases (SDR) family. SDR65C subfamily.</text>
</comment>
<evidence type="ECO:0000256" key="1">
    <source>
        <dbReference type="ARBA" id="ARBA00022857"/>
    </source>
</evidence>
<comment type="function">
    <text evidence="6">In the Amaryllidaceae alkaloids biosynthesic pathway, catalyzes the conversion of noroxomaritidine to oxomaritidine, a precursor of haemanthamine- and crinamine-type alkaloids, promising anticancer agents. Can also, to some extent, catalyze the condensation of 3,4-dihydroxybenzaldehyde (3,4-DHBA) and tyramine to produce norbelladine, and of isovanillin and tyramine to produce 4'-O-methylnorbelladine.</text>
</comment>
<proteinExistence type="inferred from homology"/>
<dbReference type="InterPro" id="IPR036291">
    <property type="entry name" value="NAD(P)-bd_dom_sf"/>
</dbReference>
<evidence type="ECO:0000313" key="8">
    <source>
        <dbReference type="EMBL" id="KAJ6820088.1"/>
    </source>
</evidence>
<keyword evidence="2" id="KW-0560">Oxidoreductase</keyword>
<evidence type="ECO:0000256" key="7">
    <source>
        <dbReference type="ARBA" id="ARBA00069361"/>
    </source>
</evidence>
<protein>
    <recommendedName>
        <fullName evidence="7">Noroxomaritidine/norcraugsodine reductase</fullName>
    </recommendedName>
</protein>
<evidence type="ECO:0000256" key="2">
    <source>
        <dbReference type="ARBA" id="ARBA00023002"/>
    </source>
</evidence>
<accession>A0AAX6FVM9</accession>
<name>A0AAX6FVM9_IRIPA</name>
<sequence>MEGKREEEAPLASMEERQQRWSLRGTTALVTGGSRGIGHAIVEELAALGAIVHTCSLDEAELNKCLKEWEKVGFSVTGSVCDVSSRCEREKLMETVSSKFQGKLNILVNNVGTGFSKAFVDCSSEDYSFIMATNFESAFHMSQLAHPLLKASGAGSVVFVSSIAGVVGLEHLSLYGASKGAMNQLTKNLACEWAKDNIRANSIAPGYINTPLVASSLADEDFLAKQISPTPLRRVGRPEEVASLAAFLCMPAASYITGQIICVDGGRTVNG</sequence>
<dbReference type="PANTHER" id="PTHR42898">
    <property type="entry name" value="TROPINONE REDUCTASE"/>
    <property type="match status" value="1"/>
</dbReference>
<keyword evidence="1" id="KW-0521">NADP</keyword>
<comment type="caution">
    <text evidence="8">The sequence shown here is derived from an EMBL/GenBank/DDBJ whole genome shotgun (WGS) entry which is preliminary data.</text>
</comment>
<evidence type="ECO:0000313" key="9">
    <source>
        <dbReference type="Proteomes" id="UP001140949"/>
    </source>
</evidence>
<dbReference type="GO" id="GO:0016491">
    <property type="term" value="F:oxidoreductase activity"/>
    <property type="evidence" value="ECO:0007669"/>
    <property type="project" value="UniProtKB-KW"/>
</dbReference>
<dbReference type="SUPFAM" id="SSF51735">
    <property type="entry name" value="NAD(P)-binding Rossmann-fold domains"/>
    <property type="match status" value="1"/>
</dbReference>
<organism evidence="8 9">
    <name type="scientific">Iris pallida</name>
    <name type="common">Sweet iris</name>
    <dbReference type="NCBI Taxonomy" id="29817"/>
    <lineage>
        <taxon>Eukaryota</taxon>
        <taxon>Viridiplantae</taxon>
        <taxon>Streptophyta</taxon>
        <taxon>Embryophyta</taxon>
        <taxon>Tracheophyta</taxon>
        <taxon>Spermatophyta</taxon>
        <taxon>Magnoliopsida</taxon>
        <taxon>Liliopsida</taxon>
        <taxon>Asparagales</taxon>
        <taxon>Iridaceae</taxon>
        <taxon>Iridoideae</taxon>
        <taxon>Irideae</taxon>
        <taxon>Iris</taxon>
    </lineage>
</organism>
<comment type="catalytic activity">
    <reaction evidence="4">
        <text>(10bS,4aR)-noroxomaritidine + NADPH + H(+) = (10bS,4aR)-oxomaritidine + NADP(+)</text>
        <dbReference type="Rhea" id="RHEA:63200"/>
        <dbReference type="ChEBI" id="CHEBI:15378"/>
        <dbReference type="ChEBI" id="CHEBI:57783"/>
        <dbReference type="ChEBI" id="CHEBI:58349"/>
        <dbReference type="ChEBI" id="CHEBI:133996"/>
        <dbReference type="ChEBI" id="CHEBI:146209"/>
    </reaction>
    <physiologicalReaction direction="left-to-right" evidence="4">
        <dbReference type="Rhea" id="RHEA:63201"/>
    </physiologicalReaction>
</comment>
<evidence type="ECO:0000256" key="5">
    <source>
        <dbReference type="ARBA" id="ARBA00052456"/>
    </source>
</evidence>
<keyword evidence="9" id="KW-1185">Reference proteome</keyword>
<dbReference type="AlphaFoldDB" id="A0AAX6FVM9"/>
<dbReference type="PROSITE" id="PS00061">
    <property type="entry name" value="ADH_SHORT"/>
    <property type="match status" value="1"/>
</dbReference>
<evidence type="ECO:0000256" key="4">
    <source>
        <dbReference type="ARBA" id="ARBA00050958"/>
    </source>
</evidence>
<evidence type="ECO:0000256" key="6">
    <source>
        <dbReference type="ARBA" id="ARBA00055943"/>
    </source>
</evidence>
<comment type="catalytic activity">
    <reaction evidence="5">
        <text>(10bR,4aS)-noroxomaritidine + NADPH + H(+) = (10bR,4aS)-oxomaritidine + NADP(+)</text>
        <dbReference type="Rhea" id="RHEA:63196"/>
        <dbReference type="ChEBI" id="CHEBI:15378"/>
        <dbReference type="ChEBI" id="CHEBI:57783"/>
        <dbReference type="ChEBI" id="CHEBI:58349"/>
        <dbReference type="ChEBI" id="CHEBI:133995"/>
        <dbReference type="ChEBI" id="CHEBI:146208"/>
    </reaction>
    <physiologicalReaction direction="left-to-right" evidence="5">
        <dbReference type="Rhea" id="RHEA:63197"/>
    </physiologicalReaction>
</comment>
<dbReference type="Proteomes" id="UP001140949">
    <property type="component" value="Unassembled WGS sequence"/>
</dbReference>